<reference evidence="1" key="1">
    <citation type="submission" date="2021-09" db="EMBL/GenBank/DDBJ databases">
        <authorList>
            <consortium name="Pathogen Informatics"/>
        </authorList>
    </citation>
    <scope>NUCLEOTIDE SEQUENCE</scope>
</reference>
<proteinExistence type="predicted"/>
<name>A0A8J2Q6F8_9BILA</name>
<evidence type="ECO:0000313" key="1">
    <source>
        <dbReference type="EMBL" id="CAG9538850.1"/>
    </source>
</evidence>
<dbReference type="AlphaFoldDB" id="A0A8J2Q6F8"/>
<keyword evidence="2" id="KW-1185">Reference proteome</keyword>
<protein>
    <submittedName>
        <fullName evidence="1">Uncharacterized protein</fullName>
    </submittedName>
</protein>
<dbReference type="EMBL" id="CAKAEH010001714">
    <property type="protein sequence ID" value="CAG9538850.1"/>
    <property type="molecule type" value="Genomic_DNA"/>
</dbReference>
<comment type="caution">
    <text evidence="1">The sequence shown here is derived from an EMBL/GenBank/DDBJ whole genome shotgun (WGS) entry which is preliminary data.</text>
</comment>
<dbReference type="Proteomes" id="UP000746747">
    <property type="component" value="Unassembled WGS sequence"/>
</dbReference>
<organism evidence="1 2">
    <name type="scientific">Cercopithifilaria johnstoni</name>
    <dbReference type="NCBI Taxonomy" id="2874296"/>
    <lineage>
        <taxon>Eukaryota</taxon>
        <taxon>Metazoa</taxon>
        <taxon>Ecdysozoa</taxon>
        <taxon>Nematoda</taxon>
        <taxon>Chromadorea</taxon>
        <taxon>Rhabditida</taxon>
        <taxon>Spirurina</taxon>
        <taxon>Spiruromorpha</taxon>
        <taxon>Filarioidea</taxon>
        <taxon>Onchocercidae</taxon>
        <taxon>Cercopithifilaria</taxon>
    </lineage>
</organism>
<accession>A0A8J2Q6F8</accession>
<gene>
    <name evidence="1" type="ORF">CJOHNSTONI_LOCUS8516</name>
</gene>
<dbReference type="OrthoDB" id="412748at2759"/>
<evidence type="ECO:0000313" key="2">
    <source>
        <dbReference type="Proteomes" id="UP000746747"/>
    </source>
</evidence>
<sequence length="113" mass="12615">MSYNIPPYGRLRFHSRYRWVAGQSTLSPLQIKSVSNSPTTSNNIKSENLNDNKFEKCQNKINVSIENKGISNSSQEANLINNSSLPDMSSNLPSTTLLIKESINSEALPQSER</sequence>